<dbReference type="KEGG" id="eiv:EIN_153750"/>
<evidence type="ECO:0008006" key="4">
    <source>
        <dbReference type="Google" id="ProtNLM"/>
    </source>
</evidence>
<reference evidence="2 3" key="1">
    <citation type="submission" date="2012-10" db="EMBL/GenBank/DDBJ databases">
        <authorList>
            <person name="Zafar N."/>
            <person name="Inman J."/>
            <person name="Hall N."/>
            <person name="Lorenzi H."/>
            <person name="Caler E."/>
        </authorList>
    </citation>
    <scope>NUCLEOTIDE SEQUENCE [LARGE SCALE GENOMIC DNA]</scope>
    <source>
        <strain evidence="2 3">IP1</strain>
    </source>
</reference>
<gene>
    <name evidence="2" type="ORF">EIN_153750</name>
</gene>
<sequence length="98" mass="11713">MFFDPEELDNKKSRKICKVLFITGFAMMPACWVILIWFCFYFVKPTTVYRNRYILLGCTLIFVETLILFVWNLIYQNSWMKWGAVGDYLDVISFKGQL</sequence>
<name>A0A0A1UCC1_ENTIV</name>
<dbReference type="InterPro" id="IPR019379">
    <property type="entry name" value="Gamma_Secretase_Asp_P_PEN2"/>
</dbReference>
<dbReference type="VEuPathDB" id="AmoebaDB:EIN_153750"/>
<dbReference type="Proteomes" id="UP000014680">
    <property type="component" value="Unassembled WGS sequence"/>
</dbReference>
<organism evidence="2 3">
    <name type="scientific">Entamoeba invadens IP1</name>
    <dbReference type="NCBI Taxonomy" id="370355"/>
    <lineage>
        <taxon>Eukaryota</taxon>
        <taxon>Amoebozoa</taxon>
        <taxon>Evosea</taxon>
        <taxon>Archamoebae</taxon>
        <taxon>Mastigamoebida</taxon>
        <taxon>Entamoebidae</taxon>
        <taxon>Entamoeba</taxon>
    </lineage>
</organism>
<evidence type="ECO:0000256" key="1">
    <source>
        <dbReference type="SAM" id="Phobius"/>
    </source>
</evidence>
<evidence type="ECO:0000313" key="2">
    <source>
        <dbReference type="EMBL" id="ELP91338.1"/>
    </source>
</evidence>
<keyword evidence="1" id="KW-0812">Transmembrane</keyword>
<dbReference type="AlphaFoldDB" id="A0A0A1UCC1"/>
<dbReference type="EMBL" id="KB206474">
    <property type="protein sequence ID" value="ELP91338.1"/>
    <property type="molecule type" value="Genomic_DNA"/>
</dbReference>
<accession>A0A0A1UCC1</accession>
<protein>
    <recommendedName>
        <fullName evidence="4">Gamma-secretase subunit PEN-2</fullName>
    </recommendedName>
</protein>
<dbReference type="RefSeq" id="XP_004258109.1">
    <property type="nucleotide sequence ID" value="XM_004258061.1"/>
</dbReference>
<feature type="transmembrane region" description="Helical" evidence="1">
    <location>
        <begin position="53"/>
        <end position="74"/>
    </location>
</feature>
<feature type="transmembrane region" description="Helical" evidence="1">
    <location>
        <begin position="20"/>
        <end position="41"/>
    </location>
</feature>
<proteinExistence type="predicted"/>
<keyword evidence="1" id="KW-0472">Membrane</keyword>
<keyword evidence="3" id="KW-1185">Reference proteome</keyword>
<evidence type="ECO:0000313" key="3">
    <source>
        <dbReference type="Proteomes" id="UP000014680"/>
    </source>
</evidence>
<dbReference type="Pfam" id="PF10251">
    <property type="entry name" value="PEN-2"/>
    <property type="match status" value="1"/>
</dbReference>
<keyword evidence="1" id="KW-1133">Transmembrane helix</keyword>
<dbReference type="GeneID" id="14890229"/>